<evidence type="ECO:0000313" key="1">
    <source>
        <dbReference type="EMBL" id="MDA0639257.1"/>
    </source>
</evidence>
<dbReference type="PANTHER" id="PTHR42999">
    <property type="entry name" value="ANTIBIOTIC RESISTANCE PROTEIN MCBG"/>
    <property type="match status" value="1"/>
</dbReference>
<name>A0ABT4SPT9_9ACTN</name>
<dbReference type="Gene3D" id="2.160.20.80">
    <property type="entry name" value="E3 ubiquitin-protein ligase SopA"/>
    <property type="match status" value="1"/>
</dbReference>
<comment type="caution">
    <text evidence="1">The sequence shown here is derived from an EMBL/GenBank/DDBJ whole genome shotgun (WGS) entry which is preliminary data.</text>
</comment>
<dbReference type="InterPro" id="IPR001646">
    <property type="entry name" value="5peptide_repeat"/>
</dbReference>
<keyword evidence="2" id="KW-1185">Reference proteome</keyword>
<reference evidence="1 2" key="1">
    <citation type="submission" date="2022-11" db="EMBL/GenBank/DDBJ databases">
        <title>Nonomuraea corallina sp. nov., a new species of the genus Nonomuraea isolated from sea side sediment in Thai sea.</title>
        <authorList>
            <person name="Ngamcharungchit C."/>
            <person name="Matsumoto A."/>
            <person name="Suriyachadkun C."/>
            <person name="Panbangred W."/>
            <person name="Inahashi Y."/>
            <person name="Intra B."/>
        </authorList>
    </citation>
    <scope>NUCLEOTIDE SEQUENCE [LARGE SCALE GENOMIC DNA]</scope>
    <source>
        <strain evidence="1 2">DSM 43553</strain>
    </source>
</reference>
<dbReference type="RefSeq" id="WP_271274813.1">
    <property type="nucleotide sequence ID" value="NZ_BAABFD010000006.1"/>
</dbReference>
<dbReference type="PANTHER" id="PTHR42999:SF1">
    <property type="entry name" value="PENTAPEPTIDE REPEAT-CONTAINING PROTEIN"/>
    <property type="match status" value="1"/>
</dbReference>
<proteinExistence type="predicted"/>
<organism evidence="1 2">
    <name type="scientific">Nonomuraea ferruginea</name>
    <dbReference type="NCBI Taxonomy" id="46174"/>
    <lineage>
        <taxon>Bacteria</taxon>
        <taxon>Bacillati</taxon>
        <taxon>Actinomycetota</taxon>
        <taxon>Actinomycetes</taxon>
        <taxon>Streptosporangiales</taxon>
        <taxon>Streptosporangiaceae</taxon>
        <taxon>Nonomuraea</taxon>
    </lineage>
</organism>
<dbReference type="Pfam" id="PF13599">
    <property type="entry name" value="Pentapeptide_4"/>
    <property type="match status" value="1"/>
</dbReference>
<dbReference type="SUPFAM" id="SSF141571">
    <property type="entry name" value="Pentapeptide repeat-like"/>
    <property type="match status" value="1"/>
</dbReference>
<evidence type="ECO:0000313" key="2">
    <source>
        <dbReference type="Proteomes" id="UP001212498"/>
    </source>
</evidence>
<dbReference type="Proteomes" id="UP001212498">
    <property type="component" value="Unassembled WGS sequence"/>
</dbReference>
<dbReference type="InterPro" id="IPR052949">
    <property type="entry name" value="PA_immunity-related"/>
</dbReference>
<accession>A0ABT4SPT9</accession>
<protein>
    <submittedName>
        <fullName evidence="1">Pentapeptide repeat-containing protein</fullName>
    </submittedName>
</protein>
<dbReference type="EMBL" id="JAPNUD010000002">
    <property type="protein sequence ID" value="MDA0639257.1"/>
    <property type="molecule type" value="Genomic_DNA"/>
</dbReference>
<sequence length="201" mass="21961">MAELPRHALEDDGTYRGLEFKGGDLTSRQADAVDYEGCRFVTTSFAGTQLRRAGFVDVELERCDLSNMTARTSGMHRTRTSATRLTGMTWTECTFRDVLFDACRADLTGFRFSTFKNAVFRDCVMREANFQNADLRGVRFERCDLSGAQFSQAQMDGAHFSDCVLLGIGGVTSLKGAIVAGRDAQGLALALAGALGILIEE</sequence>
<gene>
    <name evidence="1" type="ORF">OUY24_01340</name>
</gene>